<protein>
    <recommendedName>
        <fullName evidence="2">Pleckstrin homology domain-containing protein</fullName>
    </recommendedName>
</protein>
<gene>
    <name evidence="3" type="ORF">Tco025E_05749</name>
</gene>
<feature type="domain" description="Pleckstrin homology" evidence="2">
    <location>
        <begin position="316"/>
        <end position="420"/>
    </location>
</feature>
<dbReference type="GO" id="GO:0032065">
    <property type="term" value="P:maintenance of protein location in cell cortex"/>
    <property type="evidence" value="ECO:0007669"/>
    <property type="project" value="InterPro"/>
</dbReference>
<evidence type="ECO:0000313" key="3">
    <source>
        <dbReference type="EMBL" id="RNF14957.1"/>
    </source>
</evidence>
<proteinExistence type="predicted"/>
<dbReference type="GO" id="GO:0005543">
    <property type="term" value="F:phospholipid binding"/>
    <property type="evidence" value="ECO:0007669"/>
    <property type="project" value="InterPro"/>
</dbReference>
<dbReference type="RefSeq" id="XP_029227327.1">
    <property type="nucleotide sequence ID" value="XM_029372641.1"/>
</dbReference>
<feature type="compositionally biased region" description="Basic and acidic residues" evidence="1">
    <location>
        <begin position="53"/>
        <end position="64"/>
    </location>
</feature>
<reference evidence="3 4" key="1">
    <citation type="journal article" date="2018" name="BMC Genomics">
        <title>Genomic comparison of Trypanosoma conorhini and Trypanosoma rangeli to Trypanosoma cruzi strains of high and low virulence.</title>
        <authorList>
            <person name="Bradwell K.R."/>
            <person name="Koparde V.N."/>
            <person name="Matveyev A.V."/>
            <person name="Serrano M.G."/>
            <person name="Alves J.M."/>
            <person name="Parikh H."/>
            <person name="Huang B."/>
            <person name="Lee V."/>
            <person name="Espinosa-Alvarez O."/>
            <person name="Ortiz P.A."/>
            <person name="Costa-Martins A.G."/>
            <person name="Teixeira M.M."/>
            <person name="Buck G.A."/>
        </authorList>
    </citation>
    <scope>NUCLEOTIDE SEQUENCE [LARGE SCALE GENOMIC DNA]</scope>
    <source>
        <strain evidence="3 4">025E</strain>
    </source>
</reference>
<dbReference type="InterPro" id="IPR011993">
    <property type="entry name" value="PH-like_dom_sf"/>
</dbReference>
<name>A0A3R7MGX9_9TRYP</name>
<dbReference type="Pfam" id="PF12814">
    <property type="entry name" value="Mcp5_PH"/>
    <property type="match status" value="1"/>
</dbReference>
<dbReference type="SUPFAM" id="SSF50729">
    <property type="entry name" value="PH domain-like"/>
    <property type="match status" value="1"/>
</dbReference>
<keyword evidence="4" id="KW-1185">Reference proteome</keyword>
<dbReference type="GO" id="GO:0005938">
    <property type="term" value="C:cell cortex"/>
    <property type="evidence" value="ECO:0007669"/>
    <property type="project" value="InterPro"/>
</dbReference>
<evidence type="ECO:0000313" key="4">
    <source>
        <dbReference type="Proteomes" id="UP000284403"/>
    </source>
</evidence>
<feature type="compositionally biased region" description="Polar residues" evidence="1">
    <location>
        <begin position="176"/>
        <end position="190"/>
    </location>
</feature>
<sequence>MSFPSGRRSRAVLAPPVLNPYEAEAEETWRGVGHRKSRSFDAVPSAPPPHQALRHDEVTGERAASKASAAVPPPLPPSPVVLVSPHSHISEEAGDTPEELRRRAPPRHVPAGRVRRQKASSPISVPRTRASGPPNALVRVDADAVSVSTVAGPGATAASSARDASCRETQRPWSAPSAQHTRHASLSSQDVSHRNPGKPHELSVGNTRRHGAEVEGTQPAETAPQEPHQYTPFVVQGAVTQKNPFRTQTYEEFCCVPDYSAPADCRIYQGDNVAYAGFQRATERELREQRATEVSSSSRLSSSASSLSKYLVAGAALGTLQTGDWFYKWTRRGRVHERYVWLDIQRQSLLWGPSPRAAFVLLSHLRIDSVIDLRPDCMLDEATQRTFYRLFVVTEERIVVFATELRDKFDVWFDALQKIVLAHGSSRQWGQLWGSPSAGEAAAVEGRWISRCSPLHAILHGYESPGHLGEAGNVLGDRRSQVLPSD</sequence>
<dbReference type="Proteomes" id="UP000284403">
    <property type="component" value="Unassembled WGS sequence"/>
</dbReference>
<dbReference type="Gene3D" id="2.30.29.30">
    <property type="entry name" value="Pleckstrin-homology domain (PH domain)/Phosphotyrosine-binding domain (PTB)"/>
    <property type="match status" value="1"/>
</dbReference>
<feature type="region of interest" description="Disordered" evidence="1">
    <location>
        <begin position="1"/>
        <end position="137"/>
    </location>
</feature>
<evidence type="ECO:0000256" key="1">
    <source>
        <dbReference type="SAM" id="MobiDB-lite"/>
    </source>
</evidence>
<dbReference type="EMBL" id="MKKU01000344">
    <property type="protein sequence ID" value="RNF14957.1"/>
    <property type="molecule type" value="Genomic_DNA"/>
</dbReference>
<dbReference type="GeneID" id="40319360"/>
<feature type="region of interest" description="Disordered" evidence="1">
    <location>
        <begin position="153"/>
        <end position="228"/>
    </location>
</feature>
<evidence type="ECO:0000259" key="2">
    <source>
        <dbReference type="Pfam" id="PF12814"/>
    </source>
</evidence>
<accession>A0A3R7MGX9</accession>
<comment type="caution">
    <text evidence="3">The sequence shown here is derived from an EMBL/GenBank/DDBJ whole genome shotgun (WGS) entry which is preliminary data.</text>
</comment>
<dbReference type="OrthoDB" id="243853at2759"/>
<dbReference type="AlphaFoldDB" id="A0A3R7MGX9"/>
<organism evidence="3 4">
    <name type="scientific">Trypanosoma conorhini</name>
    <dbReference type="NCBI Taxonomy" id="83891"/>
    <lineage>
        <taxon>Eukaryota</taxon>
        <taxon>Discoba</taxon>
        <taxon>Euglenozoa</taxon>
        <taxon>Kinetoplastea</taxon>
        <taxon>Metakinetoplastina</taxon>
        <taxon>Trypanosomatida</taxon>
        <taxon>Trypanosomatidae</taxon>
        <taxon>Trypanosoma</taxon>
    </lineage>
</organism>
<dbReference type="InterPro" id="IPR024774">
    <property type="entry name" value="PH_dom-Mcp5-type"/>
</dbReference>